<dbReference type="RefSeq" id="WP_067986180.1">
    <property type="nucleotide sequence ID" value="NZ_VMSD01000007.1"/>
</dbReference>
<accession>A0ABQ6YI42</accession>
<dbReference type="NCBIfam" id="TIGR00254">
    <property type="entry name" value="GGDEF"/>
    <property type="match status" value="1"/>
</dbReference>
<sequence length="388" mass="41191">MNLDDHADEWARRLAALGPVAWESLVEPVRGILSTLGAAPHDSTFAAAERAAEALVGLGLTDPAVIGASVPVLRAIADSDDVGDALLGGFGTGFARALCAGPPHAEGYEIAFRHSSIGISIGDEHGTILDANPAFERLIGRDLAELRSTTGFTMFPADRRTEVRERVMRALDESATGSIQIEGRFPRQDGSMVWTSWTVTRCASTDGERGYLLGFGEDITERRTATEQLQWQAMHDPLTALPNRRYLLDRLHTVIDESTPAARAGVCALDLDNFKEVNDSFGHIVGDKLLAAVSNRLESAATAHGCLLARTGGDEFVVLAEPPADRDLLDRLVAALHAALGAPVTVDTVSIDVTVSIGAVLVAVAGQEPDHILTRADQALYAAKYAGG</sequence>
<dbReference type="PROSITE" id="PS50112">
    <property type="entry name" value="PAS"/>
    <property type="match status" value="1"/>
</dbReference>
<dbReference type="NCBIfam" id="TIGR00229">
    <property type="entry name" value="sensory_box"/>
    <property type="match status" value="1"/>
</dbReference>
<dbReference type="InterPro" id="IPR035965">
    <property type="entry name" value="PAS-like_dom_sf"/>
</dbReference>
<dbReference type="Gene3D" id="3.30.70.270">
    <property type="match status" value="1"/>
</dbReference>
<dbReference type="InterPro" id="IPR001610">
    <property type="entry name" value="PAC"/>
</dbReference>
<evidence type="ECO:0000259" key="3">
    <source>
        <dbReference type="PROSITE" id="PS50887"/>
    </source>
</evidence>
<organism evidence="4 5">
    <name type="scientific">Nocardia caishijiensis</name>
    <dbReference type="NCBI Taxonomy" id="184756"/>
    <lineage>
        <taxon>Bacteria</taxon>
        <taxon>Bacillati</taxon>
        <taxon>Actinomycetota</taxon>
        <taxon>Actinomycetes</taxon>
        <taxon>Mycobacteriales</taxon>
        <taxon>Nocardiaceae</taxon>
        <taxon>Nocardia</taxon>
    </lineage>
</organism>
<dbReference type="EMBL" id="VMSD01000007">
    <property type="protein sequence ID" value="KAF0845444.1"/>
    <property type="molecule type" value="Genomic_DNA"/>
</dbReference>
<feature type="domain" description="PAS" evidence="1">
    <location>
        <begin position="123"/>
        <end position="174"/>
    </location>
</feature>
<dbReference type="PROSITE" id="PS50113">
    <property type="entry name" value="PAC"/>
    <property type="match status" value="1"/>
</dbReference>
<evidence type="ECO:0000313" key="5">
    <source>
        <dbReference type="Proteomes" id="UP000798951"/>
    </source>
</evidence>
<name>A0ABQ6YI42_9NOCA</name>
<dbReference type="CDD" id="cd01949">
    <property type="entry name" value="GGDEF"/>
    <property type="match status" value="1"/>
</dbReference>
<dbReference type="PANTHER" id="PTHR46663">
    <property type="entry name" value="DIGUANYLATE CYCLASE DGCT-RELATED"/>
    <property type="match status" value="1"/>
</dbReference>
<keyword evidence="5" id="KW-1185">Reference proteome</keyword>
<dbReference type="InterPro" id="IPR000160">
    <property type="entry name" value="GGDEF_dom"/>
</dbReference>
<reference evidence="4 5" key="1">
    <citation type="submission" date="2019-07" db="EMBL/GenBank/DDBJ databases">
        <title>Genomic Encyclopedia of Type Strains, Phase IV (KMG-IV): sequencing the most valuable type-strain genomes for metagenomic binning, comparative biology and taxonomic classification.</title>
        <authorList>
            <person name="Goeker M."/>
        </authorList>
    </citation>
    <scope>NUCLEOTIDE SEQUENCE [LARGE SCALE GENOMIC DNA]</scope>
    <source>
        <strain evidence="4 5">DSM 44831</strain>
    </source>
</reference>
<dbReference type="SMART" id="SM00086">
    <property type="entry name" value="PAC"/>
    <property type="match status" value="1"/>
</dbReference>
<dbReference type="SMART" id="SM00267">
    <property type="entry name" value="GGDEF"/>
    <property type="match status" value="1"/>
</dbReference>
<dbReference type="SUPFAM" id="SSF55785">
    <property type="entry name" value="PYP-like sensor domain (PAS domain)"/>
    <property type="match status" value="1"/>
</dbReference>
<dbReference type="Pfam" id="PF08448">
    <property type="entry name" value="PAS_4"/>
    <property type="match status" value="1"/>
</dbReference>
<proteinExistence type="predicted"/>
<evidence type="ECO:0000259" key="1">
    <source>
        <dbReference type="PROSITE" id="PS50112"/>
    </source>
</evidence>
<feature type="domain" description="PAC" evidence="2">
    <location>
        <begin position="179"/>
        <end position="231"/>
    </location>
</feature>
<dbReference type="Pfam" id="PF00990">
    <property type="entry name" value="GGDEF"/>
    <property type="match status" value="1"/>
</dbReference>
<dbReference type="InterPro" id="IPR029787">
    <property type="entry name" value="Nucleotide_cyclase"/>
</dbReference>
<dbReference type="CDD" id="cd00130">
    <property type="entry name" value="PAS"/>
    <property type="match status" value="1"/>
</dbReference>
<dbReference type="Proteomes" id="UP000798951">
    <property type="component" value="Unassembled WGS sequence"/>
</dbReference>
<comment type="caution">
    <text evidence="4">The sequence shown here is derived from an EMBL/GenBank/DDBJ whole genome shotgun (WGS) entry which is preliminary data.</text>
</comment>
<dbReference type="InterPro" id="IPR013656">
    <property type="entry name" value="PAS_4"/>
</dbReference>
<dbReference type="InterPro" id="IPR052163">
    <property type="entry name" value="DGC-Regulatory_Protein"/>
</dbReference>
<gene>
    <name evidence="4" type="ORF">FNL39_10745</name>
</gene>
<evidence type="ECO:0000313" key="4">
    <source>
        <dbReference type="EMBL" id="KAF0845444.1"/>
    </source>
</evidence>
<dbReference type="Gene3D" id="3.30.450.20">
    <property type="entry name" value="PAS domain"/>
    <property type="match status" value="1"/>
</dbReference>
<dbReference type="SUPFAM" id="SSF55073">
    <property type="entry name" value="Nucleotide cyclase"/>
    <property type="match status" value="1"/>
</dbReference>
<dbReference type="PANTHER" id="PTHR46663:SF2">
    <property type="entry name" value="GGDEF DOMAIN-CONTAINING PROTEIN"/>
    <property type="match status" value="1"/>
</dbReference>
<dbReference type="InterPro" id="IPR000700">
    <property type="entry name" value="PAS-assoc_C"/>
</dbReference>
<dbReference type="InterPro" id="IPR000014">
    <property type="entry name" value="PAS"/>
</dbReference>
<protein>
    <submittedName>
        <fullName evidence="4">PAS domain S-box-containing protein/diguanylate cyclase (GGDEF)-like protein</fullName>
    </submittedName>
</protein>
<dbReference type="InterPro" id="IPR043128">
    <property type="entry name" value="Rev_trsase/Diguanyl_cyclase"/>
</dbReference>
<dbReference type="SMART" id="SM00091">
    <property type="entry name" value="PAS"/>
    <property type="match status" value="1"/>
</dbReference>
<dbReference type="PROSITE" id="PS50887">
    <property type="entry name" value="GGDEF"/>
    <property type="match status" value="1"/>
</dbReference>
<evidence type="ECO:0000259" key="2">
    <source>
        <dbReference type="PROSITE" id="PS50113"/>
    </source>
</evidence>
<feature type="domain" description="GGDEF" evidence="3">
    <location>
        <begin position="262"/>
        <end position="388"/>
    </location>
</feature>